<accession>L7VWF3</accession>
<sequence>MQSNESLTKQIVQLQAEIRALKESHSWRITAPLRWLRKPVVTSVANANPIAEDKPAPELEISAPTDVKAYEERIATLRTDTFVLHGNSKAVRRIAYFAENDCSSTYRYRAANMAAVLNDATLKVSDNQELHASAACFYSADLPEHAQQIAECADILVISRARYDENLAHLVHLFKEQHKRVLYDIDDLVFDVDEIDLIIDTLGQAATDEVLNYWFSIVARMGKALRMCDGAFTTNNFLARKLQHFLPPTASVHVVPNFINQKQSETSQLFYQRKLDNMFATNGRIKFGYFSGSATHNKDLALMAPALVQLMLMNEQVDLLLVGHVDIALAFGSDFSKMVSNEWAHRVTLIPFTDYLTLQSLISEVDFNLVPLQSNDFTNCKSELKFFDAAAVGTPTLASPTFAYEHAITHTKTGYLVEDSAWLKELSNAANFRINDVHGYATMAQAAHAEVQQRYIWNTQREAIFKALNIKPAT</sequence>
<dbReference type="PANTHER" id="PTHR12526">
    <property type="entry name" value="GLYCOSYLTRANSFERASE"/>
    <property type="match status" value="1"/>
</dbReference>
<organism evidence="1">
    <name type="scientific">uncultured bacterium A1Q1_fos_4</name>
    <dbReference type="NCBI Taxonomy" id="1256574"/>
    <lineage>
        <taxon>Bacteria</taxon>
        <taxon>environmental samples</taxon>
    </lineage>
</organism>
<reference evidence="1" key="1">
    <citation type="submission" date="2012-09" db="EMBL/GenBank/DDBJ databases">
        <title>Metagenomic Characterization of a Microbial Community in Wastewater Detects High Levels of Antibiotic Resistance.</title>
        <authorList>
            <person name="Abrams M."/>
            <person name="Caldwell A."/>
            <person name="Vandaei E."/>
            <person name="Lee W."/>
            <person name="Perrott J."/>
            <person name="Khan S.Y."/>
            <person name="Ta J."/>
            <person name="Romero D."/>
            <person name="Nguyen V."/>
            <person name="Pourmand N."/>
            <person name="Ouverney C.C."/>
        </authorList>
    </citation>
    <scope>NUCLEOTIDE SEQUENCE</scope>
</reference>
<dbReference type="AlphaFoldDB" id="L7VWF3"/>
<evidence type="ECO:0000313" key="1">
    <source>
        <dbReference type="EMBL" id="AGC71889.1"/>
    </source>
</evidence>
<dbReference type="SUPFAM" id="SSF53756">
    <property type="entry name" value="UDP-Glycosyltransferase/glycogen phosphorylase"/>
    <property type="match status" value="1"/>
</dbReference>
<name>L7VWF3_9BACT</name>
<dbReference type="Pfam" id="PF13692">
    <property type="entry name" value="Glyco_trans_1_4"/>
    <property type="match status" value="1"/>
</dbReference>
<proteinExistence type="predicted"/>
<dbReference type="EMBL" id="JX649886">
    <property type="protein sequence ID" value="AGC71889.1"/>
    <property type="molecule type" value="Genomic_DNA"/>
</dbReference>
<dbReference type="Gene3D" id="3.40.50.2000">
    <property type="entry name" value="Glycogen Phosphorylase B"/>
    <property type="match status" value="2"/>
</dbReference>
<protein>
    <submittedName>
        <fullName evidence="1">Lipopolysaccharide biosynthesis protein</fullName>
    </submittedName>
</protein>